<name>A0ACC0BFE6_CATRO</name>
<evidence type="ECO:0000313" key="1">
    <source>
        <dbReference type="EMBL" id="KAI5671389.1"/>
    </source>
</evidence>
<protein>
    <submittedName>
        <fullName evidence="1">Uncharacterized protein</fullName>
    </submittedName>
</protein>
<accession>A0ACC0BFE6</accession>
<organism evidence="1 2">
    <name type="scientific">Catharanthus roseus</name>
    <name type="common">Madagascar periwinkle</name>
    <name type="synonym">Vinca rosea</name>
    <dbReference type="NCBI Taxonomy" id="4058"/>
    <lineage>
        <taxon>Eukaryota</taxon>
        <taxon>Viridiplantae</taxon>
        <taxon>Streptophyta</taxon>
        <taxon>Embryophyta</taxon>
        <taxon>Tracheophyta</taxon>
        <taxon>Spermatophyta</taxon>
        <taxon>Magnoliopsida</taxon>
        <taxon>eudicotyledons</taxon>
        <taxon>Gunneridae</taxon>
        <taxon>Pentapetalae</taxon>
        <taxon>asterids</taxon>
        <taxon>lamiids</taxon>
        <taxon>Gentianales</taxon>
        <taxon>Apocynaceae</taxon>
        <taxon>Rauvolfioideae</taxon>
        <taxon>Vinceae</taxon>
        <taxon>Catharanthinae</taxon>
        <taxon>Catharanthus</taxon>
    </lineage>
</organism>
<proteinExistence type="predicted"/>
<keyword evidence="2" id="KW-1185">Reference proteome</keyword>
<dbReference type="Proteomes" id="UP001060085">
    <property type="component" value="Linkage Group LG03"/>
</dbReference>
<sequence length="311" mass="35933">MTWKAQGIVELLQGPVTGAMARRVEEERLGKIAEFKKMIQDLSWQVIGDQEEDFERSKTVLWSSVQVEESKEANLGNLGASKNQKNDFFGPTANGRSILISTVRFWQRKDWKYLTYHGGSTRAMASRMEKEYRGKIAEFKKMIQDLAWQVIGDQEEDFKSRSVVLSMVGFWQRKDWRYLTYRGGSNRGEYVRYHEVVSTVVIIKKEMLTVESTIMVPTSLQENKMALVTSLLVLDPLSILLIIAMREIELRRKMNGRVRWNTKPYNVDEDDKAILASCSFSPSILEYILACRKEEMSGVQYLERAKGCLEQ</sequence>
<comment type="caution">
    <text evidence="1">The sequence shown here is derived from an EMBL/GenBank/DDBJ whole genome shotgun (WGS) entry which is preliminary data.</text>
</comment>
<dbReference type="EMBL" id="CM044703">
    <property type="protein sequence ID" value="KAI5671389.1"/>
    <property type="molecule type" value="Genomic_DNA"/>
</dbReference>
<gene>
    <name evidence="1" type="ORF">M9H77_11753</name>
</gene>
<reference evidence="2" key="1">
    <citation type="journal article" date="2023" name="Nat. Plants">
        <title>Single-cell RNA sequencing provides a high-resolution roadmap for understanding the multicellular compartmentation of specialized metabolism.</title>
        <authorList>
            <person name="Sun S."/>
            <person name="Shen X."/>
            <person name="Li Y."/>
            <person name="Li Y."/>
            <person name="Wang S."/>
            <person name="Li R."/>
            <person name="Zhang H."/>
            <person name="Shen G."/>
            <person name="Guo B."/>
            <person name="Wei J."/>
            <person name="Xu J."/>
            <person name="St-Pierre B."/>
            <person name="Chen S."/>
            <person name="Sun C."/>
        </authorList>
    </citation>
    <scope>NUCLEOTIDE SEQUENCE [LARGE SCALE GENOMIC DNA]</scope>
</reference>
<evidence type="ECO:0000313" key="2">
    <source>
        <dbReference type="Proteomes" id="UP001060085"/>
    </source>
</evidence>